<accession>A0A494ZBB8</accession>
<dbReference type="EMBL" id="RBZN01000001">
    <property type="protein sequence ID" value="RKQ20096.1"/>
    <property type="molecule type" value="Genomic_DNA"/>
</dbReference>
<dbReference type="GO" id="GO:0046872">
    <property type="term" value="F:metal ion binding"/>
    <property type="evidence" value="ECO:0007669"/>
    <property type="project" value="InterPro"/>
</dbReference>
<dbReference type="SUPFAM" id="SSF56059">
    <property type="entry name" value="Glutathione synthetase ATP-binding domain-like"/>
    <property type="match status" value="1"/>
</dbReference>
<comment type="catalytic activity">
    <reaction evidence="6">
        <text>N(6)-biotinyl-L-lysyl-[protein] + hydrogencarbonate + ATP = N(6)-carboxybiotinyl-L-lysyl-[protein] + ADP + phosphate + H(+)</text>
        <dbReference type="Rhea" id="RHEA:13501"/>
        <dbReference type="Rhea" id="RHEA-COMP:10505"/>
        <dbReference type="Rhea" id="RHEA-COMP:10506"/>
        <dbReference type="ChEBI" id="CHEBI:15378"/>
        <dbReference type="ChEBI" id="CHEBI:17544"/>
        <dbReference type="ChEBI" id="CHEBI:30616"/>
        <dbReference type="ChEBI" id="CHEBI:43474"/>
        <dbReference type="ChEBI" id="CHEBI:83144"/>
        <dbReference type="ChEBI" id="CHEBI:83145"/>
        <dbReference type="ChEBI" id="CHEBI:456216"/>
        <dbReference type="EC" id="6.3.4.14"/>
    </reaction>
</comment>
<dbReference type="OrthoDB" id="9807469at2"/>
<keyword evidence="4 7" id="KW-0547">Nucleotide-binding</keyword>
<dbReference type="PROSITE" id="PS50975">
    <property type="entry name" value="ATP_GRASP"/>
    <property type="match status" value="1"/>
</dbReference>
<dbReference type="Pfam" id="PF02786">
    <property type="entry name" value="CPSase_L_D2"/>
    <property type="match status" value="1"/>
</dbReference>
<dbReference type="Gene3D" id="3.30.470.20">
    <property type="entry name" value="ATP-grasp fold, B domain"/>
    <property type="match status" value="1"/>
</dbReference>
<dbReference type="PROSITE" id="PS00867">
    <property type="entry name" value="CPSASE_2"/>
    <property type="match status" value="1"/>
</dbReference>
<keyword evidence="3" id="KW-0436">Ligase</keyword>
<evidence type="ECO:0000256" key="6">
    <source>
        <dbReference type="ARBA" id="ARBA00048600"/>
    </source>
</evidence>
<dbReference type="InterPro" id="IPR005481">
    <property type="entry name" value="BC-like_N"/>
</dbReference>
<dbReference type="InterPro" id="IPR011764">
    <property type="entry name" value="Biotin_carboxylation_dom"/>
</dbReference>
<evidence type="ECO:0000259" key="9">
    <source>
        <dbReference type="PROSITE" id="PS50979"/>
    </source>
</evidence>
<dbReference type="NCBIfam" id="NF006367">
    <property type="entry name" value="PRK08591.1"/>
    <property type="match status" value="1"/>
</dbReference>
<dbReference type="InterPro" id="IPR005479">
    <property type="entry name" value="CPAse_ATP-bd"/>
</dbReference>
<dbReference type="FunFam" id="3.30.1490.20:FF:000003">
    <property type="entry name" value="acetyl-CoA carboxylase isoform X1"/>
    <property type="match status" value="1"/>
</dbReference>
<name>A0A494ZBB8_9BACL</name>
<dbReference type="SUPFAM" id="SSF52440">
    <property type="entry name" value="PreATP-grasp domain"/>
    <property type="match status" value="1"/>
</dbReference>
<evidence type="ECO:0000256" key="5">
    <source>
        <dbReference type="ARBA" id="ARBA00022840"/>
    </source>
</evidence>
<reference evidence="10 11" key="1">
    <citation type="journal article" date="2016" name="Antonie Van Leeuwenhoek">
        <title>Lysinibacillus endophyticus sp. nov., an indole-3-acetic acid producing endophytic bacterium isolated from corn root (Zea mays cv. Xinken-5).</title>
        <authorList>
            <person name="Yu J."/>
            <person name="Guan X."/>
            <person name="Liu C."/>
            <person name="Xiang W."/>
            <person name="Yu Z."/>
            <person name="Liu X."/>
            <person name="Wang G."/>
        </authorList>
    </citation>
    <scope>NUCLEOTIDE SEQUENCE [LARGE SCALE GENOMIC DNA]</scope>
    <source>
        <strain evidence="10 11">DSM 100506</strain>
    </source>
</reference>
<dbReference type="PANTHER" id="PTHR48095:SF2">
    <property type="entry name" value="BIOTIN CARBOXYLASE, CHLOROPLASTIC"/>
    <property type="match status" value="1"/>
</dbReference>
<evidence type="ECO:0000256" key="2">
    <source>
        <dbReference type="ARBA" id="ARBA00013263"/>
    </source>
</evidence>
<evidence type="ECO:0000256" key="4">
    <source>
        <dbReference type="ARBA" id="ARBA00022741"/>
    </source>
</evidence>
<dbReference type="EC" id="6.3.4.14" evidence="2"/>
<organism evidence="10 11">
    <name type="scientific">Ureibacillus endophyticus</name>
    <dbReference type="NCBI Taxonomy" id="1978490"/>
    <lineage>
        <taxon>Bacteria</taxon>
        <taxon>Bacillati</taxon>
        <taxon>Bacillota</taxon>
        <taxon>Bacilli</taxon>
        <taxon>Bacillales</taxon>
        <taxon>Caryophanaceae</taxon>
        <taxon>Ureibacillus</taxon>
    </lineage>
</organism>
<keyword evidence="11" id="KW-1185">Reference proteome</keyword>
<dbReference type="InterPro" id="IPR011054">
    <property type="entry name" value="Rudment_hybrid_motif"/>
</dbReference>
<dbReference type="SUPFAM" id="SSF51246">
    <property type="entry name" value="Rudiment single hybrid motif"/>
    <property type="match status" value="1"/>
</dbReference>
<keyword evidence="5 7" id="KW-0067">ATP-binding</keyword>
<dbReference type="Pfam" id="PF00289">
    <property type="entry name" value="Biotin_carb_N"/>
    <property type="match status" value="1"/>
</dbReference>
<sequence>MKIKSLLIINRGEIALRILRTCKALGIKTVLAVSEADKESLPAQLADQVVVLGPANSQKSYLNIPIIITTARAVGVDAIHPGYGFLSEVPALAKACEENGIIYVGPKPEHIEKMGNKLVARSLAKECGVPILSGSEKVNSVDEIVKIVKQIGLPVMLKAAAGGGGRGMKIVTDESQIQSTFESASAEALSAFGDSSMYVERYIANARHIEIQVLGDSYGNVIHLGERDCSTQRRHQKLVEEATAPLISEQLREEIRQSAVKLAQSMNYQSAGTVEYIVDQDAGTFYFLEMNTRIQVEHPVTEMITNVDLIEEQIHVANGEPLHYSQEDILIRGHAIEVRINAEEPNEGFRPTPGVITKWQIPQGPGVRVDSHCYQGYKVPIFYDSMIGKLIVLGNDRDHAIRRMLAALDEFKVEGISTTIPFLKEVLSSDQFRSGKVNTKLVENIMNARQLV</sequence>
<evidence type="ECO:0000313" key="11">
    <source>
        <dbReference type="Proteomes" id="UP000272238"/>
    </source>
</evidence>
<evidence type="ECO:0000256" key="7">
    <source>
        <dbReference type="PROSITE-ProRule" id="PRU00409"/>
    </source>
</evidence>
<dbReference type="InterPro" id="IPR051602">
    <property type="entry name" value="ACC_Biotin_Carboxylase"/>
</dbReference>
<evidence type="ECO:0000313" key="10">
    <source>
        <dbReference type="EMBL" id="RKQ20096.1"/>
    </source>
</evidence>
<dbReference type="GO" id="GO:0004075">
    <property type="term" value="F:biotin carboxylase activity"/>
    <property type="evidence" value="ECO:0007669"/>
    <property type="project" value="UniProtKB-EC"/>
</dbReference>
<evidence type="ECO:0000256" key="1">
    <source>
        <dbReference type="ARBA" id="ARBA00003761"/>
    </source>
</evidence>
<dbReference type="Pfam" id="PF02785">
    <property type="entry name" value="Biotin_carb_C"/>
    <property type="match status" value="1"/>
</dbReference>
<proteinExistence type="predicted"/>
<dbReference type="GO" id="GO:0005524">
    <property type="term" value="F:ATP binding"/>
    <property type="evidence" value="ECO:0007669"/>
    <property type="project" value="UniProtKB-UniRule"/>
</dbReference>
<dbReference type="AlphaFoldDB" id="A0A494ZBB8"/>
<feature type="domain" description="Biotin carboxylation" evidence="9">
    <location>
        <begin position="2"/>
        <end position="447"/>
    </location>
</feature>
<dbReference type="InterPro" id="IPR005482">
    <property type="entry name" value="Biotin_COase_C"/>
</dbReference>
<dbReference type="PANTHER" id="PTHR48095">
    <property type="entry name" value="PYRUVATE CARBOXYLASE SUBUNIT A"/>
    <property type="match status" value="1"/>
</dbReference>
<dbReference type="InterPro" id="IPR016185">
    <property type="entry name" value="PreATP-grasp_dom_sf"/>
</dbReference>
<protein>
    <recommendedName>
        <fullName evidence="2">biotin carboxylase</fullName>
        <ecNumber evidence="2">6.3.4.14</ecNumber>
    </recommendedName>
</protein>
<dbReference type="Proteomes" id="UP000272238">
    <property type="component" value="Unassembled WGS sequence"/>
</dbReference>
<comment type="caution">
    <text evidence="10">The sequence shown here is derived from an EMBL/GenBank/DDBJ whole genome shotgun (WGS) entry which is preliminary data.</text>
</comment>
<evidence type="ECO:0000256" key="3">
    <source>
        <dbReference type="ARBA" id="ARBA00022598"/>
    </source>
</evidence>
<feature type="domain" description="ATP-grasp" evidence="8">
    <location>
        <begin position="121"/>
        <end position="318"/>
    </location>
</feature>
<dbReference type="SMART" id="SM00878">
    <property type="entry name" value="Biotin_carb_C"/>
    <property type="match status" value="1"/>
</dbReference>
<evidence type="ECO:0000259" key="8">
    <source>
        <dbReference type="PROSITE" id="PS50975"/>
    </source>
</evidence>
<gene>
    <name evidence="10" type="ORF">D8M03_00665</name>
</gene>
<comment type="function">
    <text evidence="1">This protein is a component of the acetyl coenzyme A carboxylase complex; first, biotin carboxylase catalyzes the carboxylation of the carrier protein and then the transcarboxylase transfers the carboxyl group to form malonyl-CoA.</text>
</comment>
<dbReference type="InterPro" id="IPR011761">
    <property type="entry name" value="ATP-grasp"/>
</dbReference>
<dbReference type="PROSITE" id="PS50979">
    <property type="entry name" value="BC"/>
    <property type="match status" value="1"/>
</dbReference>